<organism evidence="2 3">
    <name type="scientific">Companilactobacillus nodensis DSM 19682 = JCM 14932 = NBRC 107160</name>
    <dbReference type="NCBI Taxonomy" id="1423775"/>
    <lineage>
        <taxon>Bacteria</taxon>
        <taxon>Bacillati</taxon>
        <taxon>Bacillota</taxon>
        <taxon>Bacilli</taxon>
        <taxon>Lactobacillales</taxon>
        <taxon>Lactobacillaceae</taxon>
        <taxon>Companilactobacillus</taxon>
    </lineage>
</organism>
<proteinExistence type="predicted"/>
<accession>A0A0R1KKA1</accession>
<protein>
    <submittedName>
        <fullName evidence="2">Uncharacterized protein</fullName>
    </submittedName>
</protein>
<gene>
    <name evidence="2" type="ORF">FD03_GL000646</name>
</gene>
<sequence length="946" mass="107437">MLLFISNFFTNAISILAVADETSSADITNIKFDKDHYEAIIHYTLKNNEDSLLISANDFDSINQKALEKELGPKNIRINTKDRNIEVNLQKNKTGQFKINVLKSDHTILSISDQNKNDLITKELIIEDNLANPPPSSNTEATGSDIPPATEGIDPNITKDTPEEEDLRANEADTAWIRSRNLRISKGPTLKHNDGKITVPFIYFGDYNYAKMNMRIAAAYEQDESGGGRIDSLTAPNFCLVTAPEGTKLEPDSNFSSETTHIFGHNFGDAQMKDGKQGSNGTFVTTDIHNIDTPTDRKHHPSMAGPDKFGTTIGMLRIPQLFYRIDPKTGMEEQKMVFQQRYIKRNRTYGIETSIIQRFDFSGEVFTDINYKNIGDVEFDDFIGFAFHDLTLTKDYGQIKNEKGINIGDYAPMRSLGNNRGFYMQSDNVESRINFHMDLENSPSAWATRTITKSHHEFKGFTNAGGGLSIVFGTILQAKFTGNPWKHSMHDQYHDKRYKPGSVPEKMFNAFYYDSDPGDKGFDPGAGKRLGKLHKKKESDKTKYISENEPLWDSGITMHTEHQTLEVGDSVKLSYSRTVDLNRENFAPVNYLDQRDTDDNPDIINNDTSEYKLSGAWYDFDSNDVDLYVSFDNDNFESAKQIESYNQKDEEKVAGVPHDWETNLDLTDKDPGKHRVYIWFKDKEGNVSIVDKTVIYLPQKATEAPQIKIINPESTETTPFIPNTEIFKVDGIWNDKDSKTIKSIKYSLDNEKELFINTNLKNPGNNNNVKWELSKFNMSKIGDTRIHKLKVTIEDAEKHQGSDILYFKRSPGAFEIVAPEYIDFGQQILAGEDSPHLHPKFDQKVEVNDYRQKTSVPLKVFVKMSEFESVDSKNLKVPHSVYLDDQLKSNDVFLGETQSPNDDNNMTCTDFTKKVKEGICIVFRCDGNAKTGSFTSEWTWIAQDVP</sequence>
<dbReference type="PATRIC" id="fig|1423775.4.peg.660"/>
<name>A0A0R1KKA1_9LACO</name>
<dbReference type="EMBL" id="AZDZ01000014">
    <property type="protein sequence ID" value="KRK79511.1"/>
    <property type="molecule type" value="Genomic_DNA"/>
</dbReference>
<reference evidence="2 3" key="1">
    <citation type="journal article" date="2015" name="Genome Announc.">
        <title>Expanding the biotechnology potential of lactobacilli through comparative genomics of 213 strains and associated genera.</title>
        <authorList>
            <person name="Sun Z."/>
            <person name="Harris H.M."/>
            <person name="McCann A."/>
            <person name="Guo C."/>
            <person name="Argimon S."/>
            <person name="Zhang W."/>
            <person name="Yang X."/>
            <person name="Jeffery I.B."/>
            <person name="Cooney J.C."/>
            <person name="Kagawa T.F."/>
            <person name="Liu W."/>
            <person name="Song Y."/>
            <person name="Salvetti E."/>
            <person name="Wrobel A."/>
            <person name="Rasinkangas P."/>
            <person name="Parkhill J."/>
            <person name="Rea M.C."/>
            <person name="O'Sullivan O."/>
            <person name="Ritari J."/>
            <person name="Douillard F.P."/>
            <person name="Paul Ross R."/>
            <person name="Yang R."/>
            <person name="Briner A.E."/>
            <person name="Felis G.E."/>
            <person name="de Vos W.M."/>
            <person name="Barrangou R."/>
            <person name="Klaenhammer T.R."/>
            <person name="Caufield P.W."/>
            <person name="Cui Y."/>
            <person name="Zhang H."/>
            <person name="O'Toole P.W."/>
        </authorList>
    </citation>
    <scope>NUCLEOTIDE SEQUENCE [LARGE SCALE GENOMIC DNA]</scope>
    <source>
        <strain evidence="2 3">DSM 19682</strain>
    </source>
</reference>
<evidence type="ECO:0000313" key="3">
    <source>
        <dbReference type="Proteomes" id="UP000051248"/>
    </source>
</evidence>
<feature type="region of interest" description="Disordered" evidence="1">
    <location>
        <begin position="130"/>
        <end position="169"/>
    </location>
</feature>
<evidence type="ECO:0000256" key="1">
    <source>
        <dbReference type="SAM" id="MobiDB-lite"/>
    </source>
</evidence>
<keyword evidence="3" id="KW-1185">Reference proteome</keyword>
<dbReference type="Proteomes" id="UP000051248">
    <property type="component" value="Unassembled WGS sequence"/>
</dbReference>
<dbReference type="AlphaFoldDB" id="A0A0R1KKA1"/>
<comment type="caution">
    <text evidence="2">The sequence shown here is derived from an EMBL/GenBank/DDBJ whole genome shotgun (WGS) entry which is preliminary data.</text>
</comment>
<dbReference type="STRING" id="1423775.FD03_GL000646"/>
<evidence type="ECO:0000313" key="2">
    <source>
        <dbReference type="EMBL" id="KRK79511.1"/>
    </source>
</evidence>
<dbReference type="eggNOG" id="ENOG50309UK">
    <property type="taxonomic scope" value="Bacteria"/>
</dbReference>